<sequence>FGNVEVTVTFLKDEFGIKVLQYLKREELLALVVCIVGLVLGIPHVSKGGIYVFQLMDHCTAVVSLIWLAFSEVVTVCWIFGKCILGSSIVQYTPPRYGKYIYPVWAKLVGWVISLVSIVWIPLCAIHEIYNSKGSLLQRIKQAVTPTLDLDALDPQPEKQNLDEPALEKLLSSSV</sequence>
<evidence type="ECO:0000256" key="2">
    <source>
        <dbReference type="ARBA" id="ARBA00022448"/>
    </source>
</evidence>
<reference evidence="7 8" key="1">
    <citation type="submission" date="2021-06" db="EMBL/GenBank/DDBJ databases">
        <authorList>
            <person name="Palmer J.M."/>
        </authorList>
    </citation>
    <scope>NUCLEOTIDE SEQUENCE [LARGE SCALE GENOMIC DNA]</scope>
    <source>
        <strain evidence="7 8">GA_2019</strain>
        <tissue evidence="7">Muscle</tissue>
    </source>
</reference>
<evidence type="ECO:0000313" key="7">
    <source>
        <dbReference type="EMBL" id="MEQ2179101.1"/>
    </source>
</evidence>
<keyword evidence="2" id="KW-0813">Transport</keyword>
<dbReference type="PANTHER" id="PTHR11616">
    <property type="entry name" value="SODIUM/CHLORIDE DEPENDENT TRANSPORTER"/>
    <property type="match status" value="1"/>
</dbReference>
<organism evidence="7 8">
    <name type="scientific">Goodea atripinnis</name>
    <dbReference type="NCBI Taxonomy" id="208336"/>
    <lineage>
        <taxon>Eukaryota</taxon>
        <taxon>Metazoa</taxon>
        <taxon>Chordata</taxon>
        <taxon>Craniata</taxon>
        <taxon>Vertebrata</taxon>
        <taxon>Euteleostomi</taxon>
        <taxon>Actinopterygii</taxon>
        <taxon>Neopterygii</taxon>
        <taxon>Teleostei</taxon>
        <taxon>Neoteleostei</taxon>
        <taxon>Acanthomorphata</taxon>
        <taxon>Ovalentaria</taxon>
        <taxon>Atherinomorphae</taxon>
        <taxon>Cyprinodontiformes</taxon>
        <taxon>Goodeidae</taxon>
        <taxon>Goodea</taxon>
    </lineage>
</organism>
<keyword evidence="5 6" id="KW-0472">Membrane</keyword>
<dbReference type="Pfam" id="PF00209">
    <property type="entry name" value="SNF"/>
    <property type="match status" value="2"/>
</dbReference>
<comment type="subcellular location">
    <subcellularLocation>
        <location evidence="1">Membrane</location>
        <topology evidence="1">Multi-pass membrane protein</topology>
    </subcellularLocation>
</comment>
<evidence type="ECO:0000256" key="1">
    <source>
        <dbReference type="ARBA" id="ARBA00004141"/>
    </source>
</evidence>
<feature type="transmembrane region" description="Helical" evidence="6">
    <location>
        <begin position="65"/>
        <end position="92"/>
    </location>
</feature>
<dbReference type="PROSITE" id="PS50267">
    <property type="entry name" value="NA_NEUROTRAN_SYMP_3"/>
    <property type="match status" value="1"/>
</dbReference>
<dbReference type="SUPFAM" id="SSF161070">
    <property type="entry name" value="SNF-like"/>
    <property type="match status" value="1"/>
</dbReference>
<accession>A0ABV0P6M4</accession>
<dbReference type="InterPro" id="IPR000175">
    <property type="entry name" value="Na/ntran_symport"/>
</dbReference>
<dbReference type="Proteomes" id="UP001476798">
    <property type="component" value="Unassembled WGS sequence"/>
</dbReference>
<keyword evidence="3 6" id="KW-0812">Transmembrane</keyword>
<evidence type="ECO:0000256" key="6">
    <source>
        <dbReference type="SAM" id="Phobius"/>
    </source>
</evidence>
<keyword evidence="8" id="KW-1185">Reference proteome</keyword>
<evidence type="ECO:0000313" key="8">
    <source>
        <dbReference type="Proteomes" id="UP001476798"/>
    </source>
</evidence>
<feature type="transmembrane region" description="Helical" evidence="6">
    <location>
        <begin position="104"/>
        <end position="123"/>
    </location>
</feature>
<feature type="transmembrane region" description="Helical" evidence="6">
    <location>
        <begin position="28"/>
        <end position="45"/>
    </location>
</feature>
<name>A0ABV0P6M4_9TELE</name>
<proteinExistence type="predicted"/>
<dbReference type="PANTHER" id="PTHR11616:SF133">
    <property type="entry name" value="TRANSPORTER"/>
    <property type="match status" value="1"/>
</dbReference>
<dbReference type="EMBL" id="JAHRIO010062001">
    <property type="protein sequence ID" value="MEQ2179101.1"/>
    <property type="molecule type" value="Genomic_DNA"/>
</dbReference>
<protein>
    <submittedName>
        <fullName evidence="7">Uncharacterized protein</fullName>
    </submittedName>
</protein>
<keyword evidence="4 6" id="KW-1133">Transmembrane helix</keyword>
<evidence type="ECO:0000256" key="3">
    <source>
        <dbReference type="ARBA" id="ARBA00022692"/>
    </source>
</evidence>
<feature type="non-terminal residue" evidence="7">
    <location>
        <position position="1"/>
    </location>
</feature>
<comment type="caution">
    <text evidence="7">The sequence shown here is derived from an EMBL/GenBank/DDBJ whole genome shotgun (WGS) entry which is preliminary data.</text>
</comment>
<evidence type="ECO:0000256" key="5">
    <source>
        <dbReference type="ARBA" id="ARBA00023136"/>
    </source>
</evidence>
<dbReference type="InterPro" id="IPR037272">
    <property type="entry name" value="SNS_sf"/>
</dbReference>
<evidence type="ECO:0000256" key="4">
    <source>
        <dbReference type="ARBA" id="ARBA00022989"/>
    </source>
</evidence>
<gene>
    <name evidence="7" type="ORF">GOODEAATRI_021139</name>
</gene>